<protein>
    <submittedName>
        <fullName evidence="2">Uncharacterized protein</fullName>
    </submittedName>
</protein>
<evidence type="ECO:0000313" key="3">
    <source>
        <dbReference type="Proteomes" id="UP000191039"/>
    </source>
</evidence>
<dbReference type="Proteomes" id="UP000191039">
    <property type="component" value="Unassembled WGS sequence"/>
</dbReference>
<comment type="caution">
    <text evidence="2">The sequence shown here is derived from an EMBL/GenBank/DDBJ whole genome shotgun (WGS) entry which is preliminary data.</text>
</comment>
<feature type="non-terminal residue" evidence="2">
    <location>
        <position position="1"/>
    </location>
</feature>
<evidence type="ECO:0000313" key="2">
    <source>
        <dbReference type="EMBL" id="OPE46057.1"/>
    </source>
</evidence>
<feature type="compositionally biased region" description="Basic and acidic residues" evidence="1">
    <location>
        <begin position="42"/>
        <end position="52"/>
    </location>
</feature>
<feature type="region of interest" description="Disordered" evidence="1">
    <location>
        <begin position="23"/>
        <end position="64"/>
    </location>
</feature>
<gene>
    <name evidence="2" type="ORF">BV510_26990</name>
</gene>
<sequence>LTGGLTQAGQMAAGAAQQAVQMATAPAQQVETDAEAAGGAEPMEKAPVERPVEPGAESQTEREL</sequence>
<accession>A0A1T3VVF8</accession>
<name>A0A1T3VVF8_9MYCO</name>
<dbReference type="RefSeq" id="WP_165693871.1">
    <property type="nucleotide sequence ID" value="NZ_MIJD01000441.1"/>
</dbReference>
<proteinExistence type="predicted"/>
<reference evidence="2 3" key="1">
    <citation type="submission" date="2016-09" db="EMBL/GenBank/DDBJ databases">
        <title>genome sequences of unsequenced Mycobacteria.</title>
        <authorList>
            <person name="Greninger A.L."/>
            <person name="Jerome K.R."/>
            <person name="Mcnair B."/>
            <person name="Wallis C."/>
            <person name="Fang F."/>
        </authorList>
    </citation>
    <scope>NUCLEOTIDE SEQUENCE [LARGE SCALE GENOMIC DNA]</scope>
    <source>
        <strain evidence="2 3">BM1</strain>
    </source>
</reference>
<dbReference type="AlphaFoldDB" id="A0A1T3VVF8"/>
<dbReference type="EMBL" id="MIJD01000441">
    <property type="protein sequence ID" value="OPE46057.1"/>
    <property type="molecule type" value="Genomic_DNA"/>
</dbReference>
<evidence type="ECO:0000256" key="1">
    <source>
        <dbReference type="SAM" id="MobiDB-lite"/>
    </source>
</evidence>
<organism evidence="2 3">
    <name type="scientific">Mycolicibacterium diernhoferi</name>
    <dbReference type="NCBI Taxonomy" id="1801"/>
    <lineage>
        <taxon>Bacteria</taxon>
        <taxon>Bacillati</taxon>
        <taxon>Actinomycetota</taxon>
        <taxon>Actinomycetes</taxon>
        <taxon>Mycobacteriales</taxon>
        <taxon>Mycobacteriaceae</taxon>
        <taxon>Mycolicibacterium</taxon>
    </lineage>
</organism>